<dbReference type="CDD" id="cd00229">
    <property type="entry name" value="SGNH_hydrolase"/>
    <property type="match status" value="1"/>
</dbReference>
<dbReference type="Pfam" id="PF13472">
    <property type="entry name" value="Lipase_GDSL_2"/>
    <property type="match status" value="1"/>
</dbReference>
<dbReference type="SUPFAM" id="SSF52266">
    <property type="entry name" value="SGNH hydrolase"/>
    <property type="match status" value="1"/>
</dbReference>
<organism evidence="2 3">
    <name type="scientific">SAR324 cluster bacterium</name>
    <dbReference type="NCBI Taxonomy" id="2024889"/>
    <lineage>
        <taxon>Bacteria</taxon>
        <taxon>Deltaproteobacteria</taxon>
        <taxon>SAR324 cluster</taxon>
    </lineage>
</organism>
<reference evidence="2 3" key="1">
    <citation type="journal article" date="2020" name="Biotechnol. Biofuels">
        <title>New insights from the biogas microbiome by comprehensive genome-resolved metagenomics of nearly 1600 species originating from multiple anaerobic digesters.</title>
        <authorList>
            <person name="Campanaro S."/>
            <person name="Treu L."/>
            <person name="Rodriguez-R L.M."/>
            <person name="Kovalovszki A."/>
            <person name="Ziels R.M."/>
            <person name="Maus I."/>
            <person name="Zhu X."/>
            <person name="Kougias P.G."/>
            <person name="Basile A."/>
            <person name="Luo G."/>
            <person name="Schluter A."/>
            <person name="Konstantinidis K.T."/>
            <person name="Angelidaki I."/>
        </authorList>
    </citation>
    <scope>NUCLEOTIDE SEQUENCE [LARGE SCALE GENOMIC DNA]</scope>
    <source>
        <strain evidence="2">AS27yjCOA_65</strain>
    </source>
</reference>
<dbReference type="Proteomes" id="UP000524246">
    <property type="component" value="Unassembled WGS sequence"/>
</dbReference>
<dbReference type="EMBL" id="JAAZON010000205">
    <property type="protein sequence ID" value="NMC62490.1"/>
    <property type="molecule type" value="Genomic_DNA"/>
</dbReference>
<gene>
    <name evidence="2" type="ORF">GYA55_04910</name>
</gene>
<evidence type="ECO:0000313" key="3">
    <source>
        <dbReference type="Proteomes" id="UP000524246"/>
    </source>
</evidence>
<dbReference type="InterPro" id="IPR036514">
    <property type="entry name" value="SGNH_hydro_sf"/>
</dbReference>
<comment type="caution">
    <text evidence="2">The sequence shown here is derived from an EMBL/GenBank/DDBJ whole genome shotgun (WGS) entry which is preliminary data.</text>
</comment>
<accession>A0A7X9IL08</accession>
<feature type="domain" description="SGNH hydrolase-type esterase" evidence="1">
    <location>
        <begin position="44"/>
        <end position="219"/>
    </location>
</feature>
<evidence type="ECO:0000313" key="2">
    <source>
        <dbReference type="EMBL" id="NMC62490.1"/>
    </source>
</evidence>
<keyword evidence="2" id="KW-0378">Hydrolase</keyword>
<dbReference type="InterPro" id="IPR013830">
    <property type="entry name" value="SGNH_hydro"/>
</dbReference>
<sequence length="252" mass="28463">MMKNHIIYIFLVFLIFGTLKQSVACPRVDNLNDFNCDGIIKFVFVGDSIVYGKGDTRLGNKGGYVQRLKAKFPNTKIQSIGLIGYSSGRILSKLKKELYSPGSNKTKRALRNADFILLDEGRNDYWENNPASLTARDISRTAKLLTYQVGRELERPPYIAIAYLLPTKRIFQRTFIAQVNDGLELLDRNGYNVDLAFNKLDKSLIGPDGIHPTSAGYERLTKILTKYLKSRLQMKLDKISPPDPTPTPIQSI</sequence>
<protein>
    <submittedName>
        <fullName evidence="2">SGNH/GDSL hydrolase family protein</fullName>
    </submittedName>
</protein>
<evidence type="ECO:0000259" key="1">
    <source>
        <dbReference type="Pfam" id="PF13472"/>
    </source>
</evidence>
<dbReference type="GO" id="GO:0016787">
    <property type="term" value="F:hydrolase activity"/>
    <property type="evidence" value="ECO:0007669"/>
    <property type="project" value="UniProtKB-KW"/>
</dbReference>
<dbReference type="Gene3D" id="3.40.50.1110">
    <property type="entry name" value="SGNH hydrolase"/>
    <property type="match status" value="1"/>
</dbReference>
<name>A0A7X9IL08_9DELT</name>
<dbReference type="AlphaFoldDB" id="A0A7X9IL08"/>
<proteinExistence type="predicted"/>